<feature type="domain" description="ABC transporter" evidence="9">
    <location>
        <begin position="362"/>
        <end position="568"/>
    </location>
</feature>
<protein>
    <submittedName>
        <fullName evidence="11">ATP-binding protein of ABC transporter</fullName>
    </submittedName>
</protein>
<dbReference type="GO" id="GO:0016887">
    <property type="term" value="F:ATP hydrolysis activity"/>
    <property type="evidence" value="ECO:0007669"/>
    <property type="project" value="InterPro"/>
</dbReference>
<dbReference type="InterPro" id="IPR003593">
    <property type="entry name" value="AAA+_ATPase"/>
</dbReference>
<proteinExistence type="predicted"/>
<dbReference type="InterPro" id="IPR036640">
    <property type="entry name" value="ABC1_TM_sf"/>
</dbReference>
<comment type="caution">
    <text evidence="11">The sequence shown here is derived from an EMBL/GenBank/DDBJ whole genome shotgun (WGS) entry which is preliminary data.</text>
</comment>
<dbReference type="SUPFAM" id="SSF52540">
    <property type="entry name" value="P-loop containing nucleoside triphosphate hydrolases"/>
    <property type="match status" value="1"/>
</dbReference>
<dbReference type="InterPro" id="IPR011527">
    <property type="entry name" value="ABC1_TM_dom"/>
</dbReference>
<dbReference type="SUPFAM" id="SSF90123">
    <property type="entry name" value="ABC transporter transmembrane region"/>
    <property type="match status" value="1"/>
</dbReference>
<feature type="domain" description="ABC transmembrane type-1" evidence="10">
    <location>
        <begin position="44"/>
        <end position="323"/>
    </location>
</feature>
<reference evidence="11 12" key="1">
    <citation type="journal article" date="2011" name="Front. Microbiol.">
        <title>Two Strains of Crocosphaera watsonii with Highly Conserved Genomes are Distinguished by Strain-Specific Features.</title>
        <authorList>
            <person name="Bench S.R."/>
            <person name="Ilikchyan I.N."/>
            <person name="Tripp H.J."/>
            <person name="Zehr J.P."/>
        </authorList>
    </citation>
    <scope>NUCLEOTIDE SEQUENCE [LARGE SCALE GENOMIC DNA]</scope>
    <source>
        <strain evidence="11 12">WH 0003</strain>
    </source>
</reference>
<gene>
    <name evidence="11" type="ORF">CWATWH0003_1654</name>
</gene>
<dbReference type="PROSITE" id="PS00675">
    <property type="entry name" value="SIGMA54_INTERACT_1"/>
    <property type="match status" value="1"/>
</dbReference>
<dbReference type="InterPro" id="IPR003439">
    <property type="entry name" value="ABC_transporter-like_ATP-bd"/>
</dbReference>
<dbReference type="Gene3D" id="3.40.50.300">
    <property type="entry name" value="P-loop containing nucleotide triphosphate hydrolases"/>
    <property type="match status" value="1"/>
</dbReference>
<name>G5J2C3_CROWT</name>
<keyword evidence="7 8" id="KW-0472">Membrane</keyword>
<dbReference type="Pfam" id="PF00005">
    <property type="entry name" value="ABC_tran"/>
    <property type="match status" value="1"/>
</dbReference>
<dbReference type="PATRIC" id="fig|423471.3.peg.1545"/>
<dbReference type="Proteomes" id="UP000003477">
    <property type="component" value="Unassembled WGS sequence"/>
</dbReference>
<feature type="transmembrane region" description="Helical" evidence="8">
    <location>
        <begin position="41"/>
        <end position="59"/>
    </location>
</feature>
<keyword evidence="6 8" id="KW-1133">Transmembrane helix</keyword>
<dbReference type="PROSITE" id="PS00211">
    <property type="entry name" value="ABC_TRANSPORTER_1"/>
    <property type="match status" value="1"/>
</dbReference>
<dbReference type="InterPro" id="IPR017871">
    <property type="entry name" value="ABC_transporter-like_CS"/>
</dbReference>
<evidence type="ECO:0000256" key="3">
    <source>
        <dbReference type="ARBA" id="ARBA00022692"/>
    </source>
</evidence>
<dbReference type="AlphaFoldDB" id="G5J2C3"/>
<evidence type="ECO:0000256" key="7">
    <source>
        <dbReference type="ARBA" id="ARBA00023136"/>
    </source>
</evidence>
<accession>G5J2C3</accession>
<evidence type="ECO:0000256" key="8">
    <source>
        <dbReference type="SAM" id="Phobius"/>
    </source>
</evidence>
<evidence type="ECO:0000313" key="11">
    <source>
        <dbReference type="EMBL" id="EHJ13657.1"/>
    </source>
</evidence>
<feature type="transmembrane region" description="Helical" evidence="8">
    <location>
        <begin position="157"/>
        <end position="178"/>
    </location>
</feature>
<dbReference type="GO" id="GO:0005524">
    <property type="term" value="F:ATP binding"/>
    <property type="evidence" value="ECO:0007669"/>
    <property type="project" value="UniProtKB-KW"/>
</dbReference>
<organism evidence="11 12">
    <name type="scientific">Crocosphaera watsonii WH 0003</name>
    <dbReference type="NCBI Taxonomy" id="423471"/>
    <lineage>
        <taxon>Bacteria</taxon>
        <taxon>Bacillati</taxon>
        <taxon>Cyanobacteriota</taxon>
        <taxon>Cyanophyceae</taxon>
        <taxon>Oscillatoriophycideae</taxon>
        <taxon>Chroococcales</taxon>
        <taxon>Aphanothecaceae</taxon>
        <taxon>Crocosphaera</taxon>
    </lineage>
</organism>
<comment type="subcellular location">
    <subcellularLocation>
        <location evidence="1">Cell membrane</location>
        <topology evidence="1">Multi-pass membrane protein</topology>
    </subcellularLocation>
</comment>
<dbReference type="InterPro" id="IPR027417">
    <property type="entry name" value="P-loop_NTPase"/>
</dbReference>
<sequence>MFDNQQSSQRRIQQSTQSIIQQACFVAYPYWFSSEKWRARGLLLLVIFLSVSSSTFLVLESLQRGELISALVSGSNQRFFRAISLFSVLIVLGVPSLALNKYVQNKLSLYWRRWLTNSFLSQYLTDNKFYYLSLDKQVDNPDQRISEDINVFTEQSLYFVTTFLDSILQLIGFTAILWSISETLMFFLLIYALVGSVFAIISFGPVLTRINIEQLKREANFRFGLVRIRENAEAIAFYQGQSSEKKQVKQQFIQAFENFNKFIGWQFNLSLFQNSYQYLTFILPFIVLAPRLFSGELEIGAVSQSQAAFERIGFSLSLVINQFDKLSVFAASINRLATLKKSQKMNQNLDLPSINIQHSKNLSVKNMTLFTPNYQRTLIEDISLTIPQGQSLLIIGDSGVGKSSLLRSMAGLWFCGKGIIALPKREEILFLPQRPYLSVGSLRHQLFYPNPVDNIKDEQMQNILNIVNLEDVTNRINSFDEVINWTQILSPGEQQRLAFARLWLIKPKYVILDEATSALDETNEAFLYEQLTSLSVTFISVGHRSTLFKYHNQVLELCGEKRWRLVDV</sequence>
<dbReference type="EMBL" id="AESD01000254">
    <property type="protein sequence ID" value="EHJ13657.1"/>
    <property type="molecule type" value="Genomic_DNA"/>
</dbReference>
<dbReference type="GO" id="GO:0140359">
    <property type="term" value="F:ABC-type transporter activity"/>
    <property type="evidence" value="ECO:0007669"/>
    <property type="project" value="InterPro"/>
</dbReference>
<evidence type="ECO:0000313" key="12">
    <source>
        <dbReference type="Proteomes" id="UP000003477"/>
    </source>
</evidence>
<evidence type="ECO:0000259" key="10">
    <source>
        <dbReference type="PROSITE" id="PS50929"/>
    </source>
</evidence>
<keyword evidence="2" id="KW-0813">Transport</keyword>
<evidence type="ECO:0000256" key="1">
    <source>
        <dbReference type="ARBA" id="ARBA00004651"/>
    </source>
</evidence>
<dbReference type="InterPro" id="IPR025662">
    <property type="entry name" value="Sigma_54_int_dom_ATP-bd_1"/>
</dbReference>
<feature type="transmembrane region" description="Helical" evidence="8">
    <location>
        <begin position="184"/>
        <end position="207"/>
    </location>
</feature>
<dbReference type="GO" id="GO:0005886">
    <property type="term" value="C:plasma membrane"/>
    <property type="evidence" value="ECO:0007669"/>
    <property type="project" value="UniProtKB-SubCell"/>
</dbReference>
<dbReference type="PROSITE" id="PS50929">
    <property type="entry name" value="ABC_TM1F"/>
    <property type="match status" value="1"/>
</dbReference>
<dbReference type="Pfam" id="PF06472">
    <property type="entry name" value="ABC_membrane_2"/>
    <property type="match status" value="1"/>
</dbReference>
<dbReference type="GeneID" id="88765430"/>
<evidence type="ECO:0000256" key="2">
    <source>
        <dbReference type="ARBA" id="ARBA00022448"/>
    </source>
</evidence>
<keyword evidence="3 8" id="KW-0812">Transmembrane</keyword>
<dbReference type="PANTHER" id="PTHR11384:SF59">
    <property type="entry name" value="LYSOSOMAL COBALAMIN TRANSPORTER ABCD4"/>
    <property type="match status" value="1"/>
</dbReference>
<dbReference type="CDD" id="cd03223">
    <property type="entry name" value="ABCD_peroxisomal_ALDP"/>
    <property type="match status" value="1"/>
</dbReference>
<dbReference type="Gene3D" id="1.20.1560.10">
    <property type="entry name" value="ABC transporter type 1, transmembrane domain"/>
    <property type="match status" value="1"/>
</dbReference>
<feature type="transmembrane region" description="Helical" evidence="8">
    <location>
        <begin position="79"/>
        <end position="103"/>
    </location>
</feature>
<keyword evidence="5 11" id="KW-0067">ATP-binding</keyword>
<evidence type="ECO:0000256" key="5">
    <source>
        <dbReference type="ARBA" id="ARBA00022840"/>
    </source>
</evidence>
<dbReference type="InterPro" id="IPR050835">
    <property type="entry name" value="ABC_transporter_sub-D"/>
</dbReference>
<evidence type="ECO:0000259" key="9">
    <source>
        <dbReference type="PROSITE" id="PS50893"/>
    </source>
</evidence>
<dbReference type="PANTHER" id="PTHR11384">
    <property type="entry name" value="ATP-BINDING CASSETTE, SUB-FAMILY D MEMBER"/>
    <property type="match status" value="1"/>
</dbReference>
<evidence type="ECO:0000256" key="4">
    <source>
        <dbReference type="ARBA" id="ARBA00022741"/>
    </source>
</evidence>
<dbReference type="SMART" id="SM00382">
    <property type="entry name" value="AAA"/>
    <property type="match status" value="1"/>
</dbReference>
<dbReference type="PROSITE" id="PS50893">
    <property type="entry name" value="ABC_TRANSPORTER_2"/>
    <property type="match status" value="1"/>
</dbReference>
<keyword evidence="4" id="KW-0547">Nucleotide-binding</keyword>
<dbReference type="RefSeq" id="WP_007310049.1">
    <property type="nucleotide sequence ID" value="NZ_AESD01000254.1"/>
</dbReference>
<evidence type="ECO:0000256" key="6">
    <source>
        <dbReference type="ARBA" id="ARBA00022989"/>
    </source>
</evidence>